<feature type="transmembrane region" description="Helical" evidence="1">
    <location>
        <begin position="6"/>
        <end position="26"/>
    </location>
</feature>
<keyword evidence="1" id="KW-1133">Transmembrane helix</keyword>
<proteinExistence type="predicted"/>
<accession>A0A101JIZ9</accession>
<keyword evidence="1" id="KW-0472">Membrane</keyword>
<protein>
    <submittedName>
        <fullName evidence="2">Uncharacterized protein</fullName>
    </submittedName>
</protein>
<comment type="caution">
    <text evidence="2">The sequence shown here is derived from an EMBL/GenBank/DDBJ whole genome shotgun (WGS) entry which is preliminary data.</text>
</comment>
<keyword evidence="1" id="KW-0812">Transmembrane</keyword>
<evidence type="ECO:0000313" key="2">
    <source>
        <dbReference type="EMBL" id="KUL27647.1"/>
    </source>
</evidence>
<evidence type="ECO:0000256" key="1">
    <source>
        <dbReference type="SAM" id="Phobius"/>
    </source>
</evidence>
<keyword evidence="3" id="KW-1185">Reference proteome</keyword>
<reference evidence="2 3" key="1">
    <citation type="submission" date="2015-10" db="EMBL/GenBank/DDBJ databases">
        <title>Draft Genome Sequence of Chlorobium limicola strain Frasassi Growing under Artificial Lighting in the Frasassi Cave System.</title>
        <authorList>
            <person name="Mansor M."/>
            <person name="Macalady J."/>
        </authorList>
    </citation>
    <scope>NUCLEOTIDE SEQUENCE [LARGE SCALE GENOMIC DNA]</scope>
    <source>
        <strain evidence="2 3">Frasassi</strain>
    </source>
</reference>
<sequence>MRSYPKGLWLNGVILGILYVSVQVLIMQKSGKNLKGSGSSQSAIGRPGNGDNAIAASVYCLSGLWSASI</sequence>
<evidence type="ECO:0000313" key="3">
    <source>
        <dbReference type="Proteomes" id="UP000053937"/>
    </source>
</evidence>
<dbReference type="AlphaFoldDB" id="A0A101JIZ9"/>
<dbReference type="Proteomes" id="UP000053937">
    <property type="component" value="Unassembled WGS sequence"/>
</dbReference>
<gene>
    <name evidence="2" type="ORF">ASB62_06020</name>
</gene>
<name>A0A101JIZ9_CHLLI</name>
<dbReference type="EMBL" id="LMBR01000143">
    <property type="protein sequence ID" value="KUL27647.1"/>
    <property type="molecule type" value="Genomic_DNA"/>
</dbReference>
<organism evidence="2 3">
    <name type="scientific">Chlorobium limicola</name>
    <dbReference type="NCBI Taxonomy" id="1092"/>
    <lineage>
        <taxon>Bacteria</taxon>
        <taxon>Pseudomonadati</taxon>
        <taxon>Chlorobiota</taxon>
        <taxon>Chlorobiia</taxon>
        <taxon>Chlorobiales</taxon>
        <taxon>Chlorobiaceae</taxon>
        <taxon>Chlorobium/Pelodictyon group</taxon>
        <taxon>Chlorobium</taxon>
    </lineage>
</organism>